<dbReference type="SUPFAM" id="SSF144020">
    <property type="entry name" value="FdhE-like"/>
    <property type="match status" value="1"/>
</dbReference>
<evidence type="ECO:0008006" key="3">
    <source>
        <dbReference type="Google" id="ProtNLM"/>
    </source>
</evidence>
<dbReference type="RefSeq" id="WP_150698383.1">
    <property type="nucleotide sequence ID" value="NZ_CABPRZ010000015.1"/>
</dbReference>
<accession>A0A5E4X467</accession>
<sequence>MAKHPSLESIVNNGFDFFRKSLAEFDAEPKFSVIHFFAAVELFLKARLMAEHWSLVVSKDPNWDSFERGDFKSVTLDECLDRLAKVARSPVSADDTRRFKQLAKHRNKIVHFHHELDGAKAAQARQAVAAELCSAWRSLFVLLTQSWAAVFKPHLAALKELDQQMRKYREYLQAIYDGQRDALQQKAQQGQRIQACPSCGFDADHVDEIVPGLNEHSCSVCNYQTTSLETTCPACGRAVSIDDCGFASCPHCDHAIEPTELASHIWDRQASDKDNWESGYPAHCADCDGYQTVVPFAGTVLCASCFKTFDETEIQQCGWCSDMNAGDMEDSFWAGCVACEGSAGHHRDKDD</sequence>
<evidence type="ECO:0000313" key="2">
    <source>
        <dbReference type="Proteomes" id="UP000414233"/>
    </source>
</evidence>
<dbReference type="OrthoDB" id="3818700at2"/>
<organism evidence="1 2">
    <name type="scientific">Pandoraea terrae</name>
    <dbReference type="NCBI Taxonomy" id="1537710"/>
    <lineage>
        <taxon>Bacteria</taxon>
        <taxon>Pseudomonadati</taxon>
        <taxon>Pseudomonadota</taxon>
        <taxon>Betaproteobacteria</taxon>
        <taxon>Burkholderiales</taxon>
        <taxon>Burkholderiaceae</taxon>
        <taxon>Pandoraea</taxon>
    </lineage>
</organism>
<name>A0A5E4X467_9BURK</name>
<dbReference type="EMBL" id="CABPRZ010000015">
    <property type="protein sequence ID" value="VVE31151.1"/>
    <property type="molecule type" value="Genomic_DNA"/>
</dbReference>
<dbReference type="AlphaFoldDB" id="A0A5E4X467"/>
<evidence type="ECO:0000313" key="1">
    <source>
        <dbReference type="EMBL" id="VVE31151.1"/>
    </source>
</evidence>
<dbReference type="Proteomes" id="UP000414233">
    <property type="component" value="Unassembled WGS sequence"/>
</dbReference>
<gene>
    <name evidence="1" type="ORF">PTE30175_03561</name>
</gene>
<reference evidence="1 2" key="1">
    <citation type="submission" date="2019-08" db="EMBL/GenBank/DDBJ databases">
        <authorList>
            <person name="Peeters C."/>
        </authorList>
    </citation>
    <scope>NUCLEOTIDE SEQUENCE [LARGE SCALE GENOMIC DNA]</scope>
    <source>
        <strain evidence="1 2">LMG 30175</strain>
    </source>
</reference>
<proteinExistence type="predicted"/>
<dbReference type="InterPro" id="IPR024064">
    <property type="entry name" value="FdhE-like_sf"/>
</dbReference>
<keyword evidence="2" id="KW-1185">Reference proteome</keyword>
<protein>
    <recommendedName>
        <fullName evidence="3">HsdR</fullName>
    </recommendedName>
</protein>